<dbReference type="GO" id="GO:0015179">
    <property type="term" value="F:L-amino acid transmembrane transporter activity"/>
    <property type="evidence" value="ECO:0007669"/>
    <property type="project" value="TreeGrafter"/>
</dbReference>
<evidence type="ECO:0000256" key="1">
    <source>
        <dbReference type="ARBA" id="ARBA00004141"/>
    </source>
</evidence>
<dbReference type="STRING" id="155417.A0A4Q4TFZ8"/>
<gene>
    <name evidence="9" type="ORF">DL764_003778</name>
</gene>
<evidence type="ECO:0000259" key="8">
    <source>
        <dbReference type="Pfam" id="PF01490"/>
    </source>
</evidence>
<evidence type="ECO:0000313" key="10">
    <source>
        <dbReference type="Proteomes" id="UP000293360"/>
    </source>
</evidence>
<accession>A0A4Q4TFZ8</accession>
<evidence type="ECO:0000313" key="9">
    <source>
        <dbReference type="EMBL" id="RYP05518.1"/>
    </source>
</evidence>
<dbReference type="FunFam" id="1.20.1740.10:FF:000039">
    <property type="entry name" value="Neutral amino acid transporter (Eurofung)"/>
    <property type="match status" value="1"/>
</dbReference>
<feature type="transmembrane region" description="Helical" evidence="7">
    <location>
        <begin position="102"/>
        <end position="125"/>
    </location>
</feature>
<feature type="domain" description="Amino acid transporter transmembrane" evidence="8">
    <location>
        <begin position="77"/>
        <end position="470"/>
    </location>
</feature>
<evidence type="ECO:0000256" key="2">
    <source>
        <dbReference type="ARBA" id="ARBA00008066"/>
    </source>
</evidence>
<reference evidence="9 10" key="1">
    <citation type="submission" date="2018-06" db="EMBL/GenBank/DDBJ databases">
        <title>Complete Genomes of Monosporascus.</title>
        <authorList>
            <person name="Robinson A.J."/>
            <person name="Natvig D.O."/>
        </authorList>
    </citation>
    <scope>NUCLEOTIDE SEQUENCE [LARGE SCALE GENOMIC DNA]</scope>
    <source>
        <strain evidence="9 10">CBS 110550</strain>
    </source>
</reference>
<feature type="transmembrane region" description="Helical" evidence="7">
    <location>
        <begin position="382"/>
        <end position="402"/>
    </location>
</feature>
<feature type="transmembrane region" description="Helical" evidence="7">
    <location>
        <begin position="414"/>
        <end position="435"/>
    </location>
</feature>
<comment type="subcellular location">
    <subcellularLocation>
        <location evidence="1">Membrane</location>
        <topology evidence="1">Multi-pass membrane protein</topology>
    </subcellularLocation>
</comment>
<feature type="transmembrane region" description="Helical" evidence="7">
    <location>
        <begin position="298"/>
        <end position="321"/>
    </location>
</feature>
<dbReference type="PANTHER" id="PTHR22950:SF668">
    <property type="entry name" value="AMINO ACID TRANSPORTER (EUROFUNG)"/>
    <property type="match status" value="1"/>
</dbReference>
<feature type="region of interest" description="Disordered" evidence="6">
    <location>
        <begin position="1"/>
        <end position="43"/>
    </location>
</feature>
<dbReference type="PANTHER" id="PTHR22950">
    <property type="entry name" value="AMINO ACID TRANSPORTER"/>
    <property type="match status" value="1"/>
</dbReference>
<evidence type="ECO:0000256" key="6">
    <source>
        <dbReference type="SAM" id="MobiDB-lite"/>
    </source>
</evidence>
<dbReference type="OrthoDB" id="40134at2759"/>
<dbReference type="EMBL" id="QJNU01000168">
    <property type="protein sequence ID" value="RYP05518.1"/>
    <property type="molecule type" value="Genomic_DNA"/>
</dbReference>
<protein>
    <recommendedName>
        <fullName evidence="8">Amino acid transporter transmembrane domain-containing protein</fullName>
    </recommendedName>
</protein>
<proteinExistence type="inferred from homology"/>
<evidence type="ECO:0000256" key="5">
    <source>
        <dbReference type="ARBA" id="ARBA00023136"/>
    </source>
</evidence>
<dbReference type="GO" id="GO:0016020">
    <property type="term" value="C:membrane"/>
    <property type="evidence" value="ECO:0007669"/>
    <property type="project" value="UniProtKB-SubCell"/>
</dbReference>
<sequence>MATDKPAGAALQDTVDETASGSSKEKVASSNDQYSGGLKENASVDRANDVSAPPAYNGVEAPAPSIAHEDGAEINYHTLEWWQAGIIMIAETVSLGILSLPAVLATLGLAPGIVLIVFLSVMSWYSGLVLGEFRRAYPWVQSFGDAGEVLGRSIGMGRFFQEFMGWAQTTFQIFVMGSHLLTWVICLNNLSDNRTTCSIIWAVVGVFVFWVLNTPRTLKCATYMSFLSFFSIFTAVMMTVIDVAVERPIGSASIDVSRQLGFTSAFLAATNIAIAFSGHSCFFSVMSEFKKPEDWPKALALLQVCDTTLYLVASVVIYVYGGPDVPSPALTAAGSGKVRKAIWGIAIPTIVIAGVIYGHVAAKYIFLRLFGGTKHVAHRTRVGTAAWLAVTVGIWVIAFVIAESIPIFNNLLGLVAALFVSWFSYGFPGILWLYMHSGEWFAGAKKTAMFAMSVALFVVGLVLCALGLWSSGEAIAQGGAAEPWSSHRRELKGKQHLSGRMIDHQSITDEPRQGCAASGPFHKRLWLKSGRPILAPSSFEFRAVLPVL</sequence>
<dbReference type="AlphaFoldDB" id="A0A4Q4TFZ8"/>
<evidence type="ECO:0000256" key="7">
    <source>
        <dbReference type="SAM" id="Phobius"/>
    </source>
</evidence>
<feature type="transmembrane region" description="Helical" evidence="7">
    <location>
        <begin position="224"/>
        <end position="245"/>
    </location>
</feature>
<dbReference type="InterPro" id="IPR013057">
    <property type="entry name" value="AA_transpt_TM"/>
</dbReference>
<comment type="similarity">
    <text evidence="2">Belongs to the amino acid/polyamine transporter 2 family.</text>
</comment>
<feature type="transmembrane region" description="Helical" evidence="7">
    <location>
        <begin position="163"/>
        <end position="181"/>
    </location>
</feature>
<feature type="transmembrane region" description="Helical" evidence="7">
    <location>
        <begin position="265"/>
        <end position="286"/>
    </location>
</feature>
<dbReference type="Pfam" id="PF01490">
    <property type="entry name" value="Aa_trans"/>
    <property type="match status" value="1"/>
</dbReference>
<feature type="transmembrane region" description="Helical" evidence="7">
    <location>
        <begin position="193"/>
        <end position="212"/>
    </location>
</feature>
<name>A0A4Q4TFZ8_9PEZI</name>
<organism evidence="9 10">
    <name type="scientific">Monosporascus ibericus</name>
    <dbReference type="NCBI Taxonomy" id="155417"/>
    <lineage>
        <taxon>Eukaryota</taxon>
        <taxon>Fungi</taxon>
        <taxon>Dikarya</taxon>
        <taxon>Ascomycota</taxon>
        <taxon>Pezizomycotina</taxon>
        <taxon>Sordariomycetes</taxon>
        <taxon>Xylariomycetidae</taxon>
        <taxon>Xylariales</taxon>
        <taxon>Xylariales incertae sedis</taxon>
        <taxon>Monosporascus</taxon>
    </lineage>
</organism>
<evidence type="ECO:0000256" key="3">
    <source>
        <dbReference type="ARBA" id="ARBA00022692"/>
    </source>
</evidence>
<dbReference type="Gene3D" id="1.20.1740.10">
    <property type="entry name" value="Amino acid/polyamine transporter I"/>
    <property type="match status" value="1"/>
</dbReference>
<keyword evidence="5 7" id="KW-0472">Membrane</keyword>
<evidence type="ECO:0000256" key="4">
    <source>
        <dbReference type="ARBA" id="ARBA00022989"/>
    </source>
</evidence>
<keyword evidence="3 7" id="KW-0812">Transmembrane</keyword>
<feature type="transmembrane region" description="Helical" evidence="7">
    <location>
        <begin position="447"/>
        <end position="469"/>
    </location>
</feature>
<feature type="compositionally biased region" description="Polar residues" evidence="6">
    <location>
        <begin position="17"/>
        <end position="34"/>
    </location>
</feature>
<keyword evidence="10" id="KW-1185">Reference proteome</keyword>
<keyword evidence="4 7" id="KW-1133">Transmembrane helix</keyword>
<feature type="transmembrane region" description="Helical" evidence="7">
    <location>
        <begin position="341"/>
        <end position="362"/>
    </location>
</feature>
<dbReference type="Proteomes" id="UP000293360">
    <property type="component" value="Unassembled WGS sequence"/>
</dbReference>
<comment type="caution">
    <text evidence="9">The sequence shown here is derived from an EMBL/GenBank/DDBJ whole genome shotgun (WGS) entry which is preliminary data.</text>
</comment>